<reference evidence="11" key="2">
    <citation type="submission" date="2023-06" db="EMBL/GenBank/DDBJ databases">
        <authorList>
            <consortium name="Lawrence Berkeley National Laboratory"/>
            <person name="Haridas S."/>
            <person name="Hensen N."/>
            <person name="Bonometti L."/>
            <person name="Westerberg I."/>
            <person name="Brannstrom I.O."/>
            <person name="Guillou S."/>
            <person name="Cros-Aarteil S."/>
            <person name="Calhoun S."/>
            <person name="Kuo A."/>
            <person name="Mondo S."/>
            <person name="Pangilinan J."/>
            <person name="Riley R."/>
            <person name="Labutti K."/>
            <person name="Andreopoulos B."/>
            <person name="Lipzen A."/>
            <person name="Chen C."/>
            <person name="Yanf M."/>
            <person name="Daum C."/>
            <person name="Ng V."/>
            <person name="Clum A."/>
            <person name="Steindorff A."/>
            <person name="Ohm R."/>
            <person name="Martin F."/>
            <person name="Silar P."/>
            <person name="Natvig D."/>
            <person name="Lalanne C."/>
            <person name="Gautier V."/>
            <person name="Ament-Velasquez S.L."/>
            <person name="Kruys A."/>
            <person name="Hutchinson M.I."/>
            <person name="Powell A.J."/>
            <person name="Barry K."/>
            <person name="Miller A.N."/>
            <person name="Grigoriev I.V."/>
            <person name="Debuchy R."/>
            <person name="Gladieux P."/>
            <person name="Thoren M.H."/>
            <person name="Johannesson H."/>
        </authorList>
    </citation>
    <scope>NUCLEOTIDE SEQUENCE</scope>
    <source>
        <strain evidence="11">CBS 958.72</strain>
    </source>
</reference>
<reference evidence="11" key="1">
    <citation type="journal article" date="2023" name="Mol. Phylogenet. Evol.">
        <title>Genome-scale phylogeny and comparative genomics of the fungal order Sordariales.</title>
        <authorList>
            <person name="Hensen N."/>
            <person name="Bonometti L."/>
            <person name="Westerberg I."/>
            <person name="Brannstrom I.O."/>
            <person name="Guillou S."/>
            <person name="Cros-Aarteil S."/>
            <person name="Calhoun S."/>
            <person name="Haridas S."/>
            <person name="Kuo A."/>
            <person name="Mondo S."/>
            <person name="Pangilinan J."/>
            <person name="Riley R."/>
            <person name="LaButti K."/>
            <person name="Andreopoulos B."/>
            <person name="Lipzen A."/>
            <person name="Chen C."/>
            <person name="Yan M."/>
            <person name="Daum C."/>
            <person name="Ng V."/>
            <person name="Clum A."/>
            <person name="Steindorff A."/>
            <person name="Ohm R.A."/>
            <person name="Martin F."/>
            <person name="Silar P."/>
            <person name="Natvig D.O."/>
            <person name="Lalanne C."/>
            <person name="Gautier V."/>
            <person name="Ament-Velasquez S.L."/>
            <person name="Kruys A."/>
            <person name="Hutchinson M.I."/>
            <person name="Powell A.J."/>
            <person name="Barry K."/>
            <person name="Miller A.N."/>
            <person name="Grigoriev I.V."/>
            <person name="Debuchy R."/>
            <person name="Gladieux P."/>
            <person name="Hiltunen Thoren M."/>
            <person name="Johannesson H."/>
        </authorList>
    </citation>
    <scope>NUCLEOTIDE SEQUENCE</scope>
    <source>
        <strain evidence="11">CBS 958.72</strain>
    </source>
</reference>
<dbReference type="Proteomes" id="UP001287356">
    <property type="component" value="Unassembled WGS sequence"/>
</dbReference>
<dbReference type="InterPro" id="IPR024602">
    <property type="entry name" value="COG_su2_N"/>
</dbReference>
<keyword evidence="4" id="KW-0813">Transport</keyword>
<dbReference type="GO" id="GO:0007030">
    <property type="term" value="P:Golgi organization"/>
    <property type="evidence" value="ECO:0007669"/>
    <property type="project" value="InterPro"/>
</dbReference>
<protein>
    <recommendedName>
        <fullName evidence="3">Conserved oligomeric Golgi complex subunit 2</fullName>
    </recommendedName>
    <alternativeName>
        <fullName evidence="8">Component of oligomeric Golgi complex 2</fullName>
    </alternativeName>
</protein>
<evidence type="ECO:0000256" key="8">
    <source>
        <dbReference type="ARBA" id="ARBA00031344"/>
    </source>
</evidence>
<feature type="compositionally biased region" description="Acidic residues" evidence="9">
    <location>
        <begin position="198"/>
        <end position="218"/>
    </location>
</feature>
<dbReference type="GO" id="GO:0015031">
    <property type="term" value="P:protein transport"/>
    <property type="evidence" value="ECO:0007669"/>
    <property type="project" value="UniProtKB-KW"/>
</dbReference>
<evidence type="ECO:0000256" key="5">
    <source>
        <dbReference type="ARBA" id="ARBA00022927"/>
    </source>
</evidence>
<keyword evidence="5" id="KW-0653">Protein transport</keyword>
<keyword evidence="6" id="KW-0333">Golgi apparatus</keyword>
<feature type="domain" description="Conserved oligomeric Golgi complex subunit 2 N-terminal" evidence="10">
    <location>
        <begin position="47"/>
        <end position="124"/>
    </location>
</feature>
<dbReference type="EMBL" id="JAULSN010000004">
    <property type="protein sequence ID" value="KAK3374138.1"/>
    <property type="molecule type" value="Genomic_DNA"/>
</dbReference>
<dbReference type="GO" id="GO:0000139">
    <property type="term" value="C:Golgi membrane"/>
    <property type="evidence" value="ECO:0007669"/>
    <property type="project" value="UniProtKB-SubCell"/>
</dbReference>
<comment type="similarity">
    <text evidence="2">Belongs to the COG2 family.</text>
</comment>
<gene>
    <name evidence="11" type="ORF">B0T24DRAFT_288397</name>
</gene>
<organism evidence="11 12">
    <name type="scientific">Lasiosphaeria ovina</name>
    <dbReference type="NCBI Taxonomy" id="92902"/>
    <lineage>
        <taxon>Eukaryota</taxon>
        <taxon>Fungi</taxon>
        <taxon>Dikarya</taxon>
        <taxon>Ascomycota</taxon>
        <taxon>Pezizomycotina</taxon>
        <taxon>Sordariomycetes</taxon>
        <taxon>Sordariomycetidae</taxon>
        <taxon>Sordariales</taxon>
        <taxon>Lasiosphaeriaceae</taxon>
        <taxon>Lasiosphaeria</taxon>
    </lineage>
</organism>
<dbReference type="Pfam" id="PF06148">
    <property type="entry name" value="COG2_N"/>
    <property type="match status" value="1"/>
</dbReference>
<accession>A0AAE0KC75</accession>
<evidence type="ECO:0000313" key="12">
    <source>
        <dbReference type="Proteomes" id="UP001287356"/>
    </source>
</evidence>
<dbReference type="GO" id="GO:0017119">
    <property type="term" value="C:Golgi transport complex"/>
    <property type="evidence" value="ECO:0007669"/>
    <property type="project" value="TreeGrafter"/>
</dbReference>
<keyword evidence="12" id="KW-1185">Reference proteome</keyword>
<dbReference type="PANTHER" id="PTHR12961:SF0">
    <property type="entry name" value="CONSERVED OLIGOMERIC GOLGI COMPLEX SUBUNIT 2"/>
    <property type="match status" value="1"/>
</dbReference>
<feature type="region of interest" description="Disordered" evidence="9">
    <location>
        <begin position="193"/>
        <end position="226"/>
    </location>
</feature>
<sequence>MAQLGLPSPTSRPASSYSGFNLGSSSSSSDGEGGYDDDAPLPFPTALARRDFLAPDFDPASYLSALHTGSSARHQTLEDLRSELRDRSTAISAELLELVNSNYTSFLSLGDELKGGEERVEDVRVALLGFRRAAEEVQSRVRERRVEVTVLNDELQDVKGAAELGRQMLELDERVAELEARLAVGSIPGYAKQKLDDSDSDSDDDEWADDIQDTDDDHGDGLSEGSGDFVCSSPSKLAALAREYVLIGRLSRSIGLDLPFVKKMGERIIRCRNTILLDLSAAMKEARRAGTRGQERVIRFLGIYRTLDADVEAVRVLKEK</sequence>
<keyword evidence="7" id="KW-0472">Membrane</keyword>
<evidence type="ECO:0000313" key="11">
    <source>
        <dbReference type="EMBL" id="KAK3374138.1"/>
    </source>
</evidence>
<evidence type="ECO:0000256" key="3">
    <source>
        <dbReference type="ARBA" id="ARBA00020977"/>
    </source>
</evidence>
<evidence type="ECO:0000256" key="1">
    <source>
        <dbReference type="ARBA" id="ARBA00004395"/>
    </source>
</evidence>
<evidence type="ECO:0000256" key="9">
    <source>
        <dbReference type="SAM" id="MobiDB-lite"/>
    </source>
</evidence>
<evidence type="ECO:0000256" key="2">
    <source>
        <dbReference type="ARBA" id="ARBA00007603"/>
    </source>
</evidence>
<proteinExistence type="inferred from homology"/>
<feature type="region of interest" description="Disordered" evidence="9">
    <location>
        <begin position="1"/>
        <end position="42"/>
    </location>
</feature>
<feature type="compositionally biased region" description="Low complexity" evidence="9">
    <location>
        <begin position="15"/>
        <end position="30"/>
    </location>
</feature>
<evidence type="ECO:0000256" key="4">
    <source>
        <dbReference type="ARBA" id="ARBA00022448"/>
    </source>
</evidence>
<dbReference type="GO" id="GO:0006891">
    <property type="term" value="P:intra-Golgi vesicle-mediated transport"/>
    <property type="evidence" value="ECO:0007669"/>
    <property type="project" value="TreeGrafter"/>
</dbReference>
<evidence type="ECO:0000256" key="7">
    <source>
        <dbReference type="ARBA" id="ARBA00023136"/>
    </source>
</evidence>
<evidence type="ECO:0000259" key="10">
    <source>
        <dbReference type="Pfam" id="PF06148"/>
    </source>
</evidence>
<comment type="caution">
    <text evidence="11">The sequence shown here is derived from an EMBL/GenBank/DDBJ whole genome shotgun (WGS) entry which is preliminary data.</text>
</comment>
<name>A0AAE0KC75_9PEZI</name>
<comment type="subcellular location">
    <subcellularLocation>
        <location evidence="1">Golgi apparatus membrane</location>
        <topology evidence="1">Peripheral membrane protein</topology>
    </subcellularLocation>
</comment>
<dbReference type="PANTHER" id="PTHR12961">
    <property type="entry name" value="CONSERVED OLIGOMERIC GOLGI COMPLEX COMPONENT 2"/>
    <property type="match status" value="1"/>
</dbReference>
<evidence type="ECO:0000256" key="6">
    <source>
        <dbReference type="ARBA" id="ARBA00023034"/>
    </source>
</evidence>
<dbReference type="InterPro" id="IPR009316">
    <property type="entry name" value="COG2"/>
</dbReference>
<dbReference type="AlphaFoldDB" id="A0AAE0KC75"/>